<dbReference type="KEGG" id="tva:4751999"/>
<dbReference type="RefSeq" id="XP_001307197.1">
    <property type="nucleotide sequence ID" value="XM_001307196.1"/>
</dbReference>
<accession>A2FLF1</accession>
<reference evidence="1" key="2">
    <citation type="journal article" date="2007" name="Science">
        <title>Draft genome sequence of the sexually transmitted pathogen Trichomonas vaginalis.</title>
        <authorList>
            <person name="Carlton J.M."/>
            <person name="Hirt R.P."/>
            <person name="Silva J.C."/>
            <person name="Delcher A.L."/>
            <person name="Schatz M."/>
            <person name="Zhao Q."/>
            <person name="Wortman J.R."/>
            <person name="Bidwell S.L."/>
            <person name="Alsmark U.C.M."/>
            <person name="Besteiro S."/>
            <person name="Sicheritz-Ponten T."/>
            <person name="Noel C.J."/>
            <person name="Dacks J.B."/>
            <person name="Foster P.G."/>
            <person name="Simillion C."/>
            <person name="Van de Peer Y."/>
            <person name="Miranda-Saavedra D."/>
            <person name="Barton G.J."/>
            <person name="Westrop G.D."/>
            <person name="Mueller S."/>
            <person name="Dessi D."/>
            <person name="Fiori P.L."/>
            <person name="Ren Q."/>
            <person name="Paulsen I."/>
            <person name="Zhang H."/>
            <person name="Bastida-Corcuera F.D."/>
            <person name="Simoes-Barbosa A."/>
            <person name="Brown M.T."/>
            <person name="Hayes R.D."/>
            <person name="Mukherjee M."/>
            <person name="Okumura C.Y."/>
            <person name="Schneider R."/>
            <person name="Smith A.J."/>
            <person name="Vanacova S."/>
            <person name="Villalvazo M."/>
            <person name="Haas B.J."/>
            <person name="Pertea M."/>
            <person name="Feldblyum T.V."/>
            <person name="Utterback T.R."/>
            <person name="Shu C.L."/>
            <person name="Osoegawa K."/>
            <person name="de Jong P.J."/>
            <person name="Hrdy I."/>
            <person name="Horvathova L."/>
            <person name="Zubacova Z."/>
            <person name="Dolezal P."/>
            <person name="Malik S.B."/>
            <person name="Logsdon J.M. Jr."/>
            <person name="Henze K."/>
            <person name="Gupta A."/>
            <person name="Wang C.C."/>
            <person name="Dunne R.L."/>
            <person name="Upcroft J.A."/>
            <person name="Upcroft P."/>
            <person name="White O."/>
            <person name="Salzberg S.L."/>
            <person name="Tang P."/>
            <person name="Chiu C.-H."/>
            <person name="Lee Y.-S."/>
            <person name="Embley T.M."/>
            <person name="Coombs G.H."/>
            <person name="Mottram J.C."/>
            <person name="Tachezy J."/>
            <person name="Fraser-Liggett C.M."/>
            <person name="Johnson P.J."/>
        </authorList>
    </citation>
    <scope>NUCLEOTIDE SEQUENCE [LARGE SCALE GENOMIC DNA]</scope>
    <source>
        <strain evidence="1">G3</strain>
    </source>
</reference>
<name>A2FLF1_TRIV3</name>
<evidence type="ECO:0000313" key="2">
    <source>
        <dbReference type="Proteomes" id="UP000001542"/>
    </source>
</evidence>
<dbReference type="Proteomes" id="UP000001542">
    <property type="component" value="Unassembled WGS sequence"/>
</dbReference>
<evidence type="ECO:0000313" key="1">
    <source>
        <dbReference type="EMBL" id="EAX94267.1"/>
    </source>
</evidence>
<proteinExistence type="predicted"/>
<organism evidence="1 2">
    <name type="scientific">Trichomonas vaginalis (strain ATCC PRA-98 / G3)</name>
    <dbReference type="NCBI Taxonomy" id="412133"/>
    <lineage>
        <taxon>Eukaryota</taxon>
        <taxon>Metamonada</taxon>
        <taxon>Parabasalia</taxon>
        <taxon>Trichomonadida</taxon>
        <taxon>Trichomonadidae</taxon>
        <taxon>Trichomonas</taxon>
    </lineage>
</organism>
<dbReference type="VEuPathDB" id="TrichDB:TVAG_498210"/>
<protein>
    <submittedName>
        <fullName evidence="1">Uncharacterized protein</fullName>
    </submittedName>
</protein>
<gene>
    <name evidence="1" type="ORF">TVAG_498210</name>
</gene>
<dbReference type="AlphaFoldDB" id="A2FLF1"/>
<sequence>MSVRDSFYENEVVGHYNFSLSSEYVLTSVIHSAGIWVGNGMFRITNLSIIIPTCKMMQYCRNIQYSYFAVFILMYSE</sequence>
<keyword evidence="2" id="KW-1185">Reference proteome</keyword>
<dbReference type="InParanoid" id="A2FLF1"/>
<dbReference type="VEuPathDB" id="TrichDB:TVAGG3_0639110"/>
<dbReference type="EMBL" id="DS113867">
    <property type="protein sequence ID" value="EAX94267.1"/>
    <property type="molecule type" value="Genomic_DNA"/>
</dbReference>
<reference evidence="1" key="1">
    <citation type="submission" date="2006-10" db="EMBL/GenBank/DDBJ databases">
        <authorList>
            <person name="Amadeo P."/>
            <person name="Zhao Q."/>
            <person name="Wortman J."/>
            <person name="Fraser-Liggett C."/>
            <person name="Carlton J."/>
        </authorList>
    </citation>
    <scope>NUCLEOTIDE SEQUENCE</scope>
    <source>
        <strain evidence="1">G3</strain>
    </source>
</reference>